<dbReference type="PATRIC" id="fig|106634.4.peg.1966"/>
<reference evidence="2 3" key="1">
    <citation type="submission" date="2015-04" db="EMBL/GenBank/DDBJ databases">
        <title>Complete Sequence for the Genome of the Thioalkalivibrio versutus D301.</title>
        <authorList>
            <person name="Mu T."/>
            <person name="Zhou J."/>
            <person name="Xu X."/>
        </authorList>
    </citation>
    <scope>NUCLEOTIDE SEQUENCE [LARGE SCALE GENOMIC DNA]</scope>
    <source>
        <strain evidence="2 3">D301</strain>
    </source>
</reference>
<dbReference type="AlphaFoldDB" id="A0A0G3G2Z5"/>
<dbReference type="KEGG" id="tvr:TVD_09605"/>
<feature type="chain" id="PRO_5002553666" evidence="1">
    <location>
        <begin position="25"/>
        <end position="148"/>
    </location>
</feature>
<name>A0A0G3G2Z5_9GAMM</name>
<dbReference type="InterPro" id="IPR027396">
    <property type="entry name" value="DsrEFH-like"/>
</dbReference>
<evidence type="ECO:0000313" key="2">
    <source>
        <dbReference type="EMBL" id="AKJ95595.1"/>
    </source>
</evidence>
<keyword evidence="3" id="KW-1185">Reference proteome</keyword>
<dbReference type="OrthoDB" id="14053at2"/>
<evidence type="ECO:0000313" key="3">
    <source>
        <dbReference type="Proteomes" id="UP000064201"/>
    </source>
</evidence>
<dbReference type="PANTHER" id="PTHR37691">
    <property type="entry name" value="BLR3518 PROTEIN"/>
    <property type="match status" value="1"/>
</dbReference>
<dbReference type="InterPro" id="IPR003787">
    <property type="entry name" value="Sulphur_relay_DsrE/F-like"/>
</dbReference>
<evidence type="ECO:0000256" key="1">
    <source>
        <dbReference type="SAM" id="SignalP"/>
    </source>
</evidence>
<dbReference type="EMBL" id="CP011367">
    <property type="protein sequence ID" value="AKJ95595.1"/>
    <property type="molecule type" value="Genomic_DNA"/>
</dbReference>
<dbReference type="SUPFAM" id="SSF75169">
    <property type="entry name" value="DsrEFH-like"/>
    <property type="match status" value="1"/>
</dbReference>
<dbReference type="Proteomes" id="UP000064201">
    <property type="component" value="Chromosome"/>
</dbReference>
<dbReference type="RefSeq" id="WP_047251485.1">
    <property type="nucleotide sequence ID" value="NZ_CP011367.1"/>
</dbReference>
<keyword evidence="1" id="KW-0732">Signal</keyword>
<protein>
    <submittedName>
        <fullName evidence="2">Uncharacterized protein</fullName>
    </submittedName>
</protein>
<gene>
    <name evidence="2" type="ORF">TVD_09605</name>
</gene>
<dbReference type="Gene3D" id="3.40.1260.10">
    <property type="entry name" value="DsrEFH-like"/>
    <property type="match status" value="1"/>
</dbReference>
<proteinExistence type="predicted"/>
<sequence length="148" mass="16474">MNTMKLILPVLLAMVLSIPGLAAASDFDYGTHKVVYHVNYDDERRYMGAMGNIQNHINAVGAENMEIKVVMHGDGLGLLQTANTNENLRGRIENLKMQNVEFQVCANTLRGRNIALEELFDASEDDVIPSGVAHISWLQHQGYTYSKP</sequence>
<organism evidence="2 3">
    <name type="scientific">Thioalkalivibrio versutus</name>
    <dbReference type="NCBI Taxonomy" id="106634"/>
    <lineage>
        <taxon>Bacteria</taxon>
        <taxon>Pseudomonadati</taxon>
        <taxon>Pseudomonadota</taxon>
        <taxon>Gammaproteobacteria</taxon>
        <taxon>Chromatiales</taxon>
        <taxon>Ectothiorhodospiraceae</taxon>
        <taxon>Thioalkalivibrio</taxon>
    </lineage>
</organism>
<dbReference type="Pfam" id="PF02635">
    <property type="entry name" value="DsrE"/>
    <property type="match status" value="1"/>
</dbReference>
<dbReference type="STRING" id="106634.TVD_09605"/>
<feature type="signal peptide" evidence="1">
    <location>
        <begin position="1"/>
        <end position="24"/>
    </location>
</feature>
<accession>A0A0G3G2Z5</accession>
<dbReference type="PANTHER" id="PTHR37691:SF1">
    <property type="entry name" value="BLR3518 PROTEIN"/>
    <property type="match status" value="1"/>
</dbReference>